<proteinExistence type="predicted"/>
<dbReference type="EMBL" id="QICN01000002">
    <property type="protein sequence ID" value="PXV70393.1"/>
    <property type="molecule type" value="Genomic_DNA"/>
</dbReference>
<dbReference type="Proteomes" id="UP000248330">
    <property type="component" value="Unassembled WGS sequence"/>
</dbReference>
<protein>
    <submittedName>
        <fullName evidence="1">Uncharacterized protein</fullName>
    </submittedName>
</protein>
<comment type="caution">
    <text evidence="1">The sequence shown here is derived from an EMBL/GenBank/DDBJ whole genome shotgun (WGS) entry which is preliminary data.</text>
</comment>
<gene>
    <name evidence="1" type="ORF">C8D93_102245</name>
</gene>
<evidence type="ECO:0000313" key="2">
    <source>
        <dbReference type="Proteomes" id="UP000248330"/>
    </source>
</evidence>
<dbReference type="AlphaFoldDB" id="A0A318ED20"/>
<accession>A0A318ED20</accession>
<reference evidence="1 2" key="1">
    <citation type="submission" date="2018-04" db="EMBL/GenBank/DDBJ databases">
        <title>Genomic Encyclopedia of Type Strains, Phase IV (KMG-IV): sequencing the most valuable type-strain genomes for metagenomic binning, comparative biology and taxonomic classification.</title>
        <authorList>
            <person name="Goeker M."/>
        </authorList>
    </citation>
    <scope>NUCLEOTIDE SEQUENCE [LARGE SCALE GENOMIC DNA]</scope>
    <source>
        <strain evidence="1 2">DSM 104150</strain>
    </source>
</reference>
<keyword evidence="2" id="KW-1185">Reference proteome</keyword>
<name>A0A318ED20_9GAMM</name>
<evidence type="ECO:0000313" key="1">
    <source>
        <dbReference type="EMBL" id="PXV70393.1"/>
    </source>
</evidence>
<organism evidence="1 2">
    <name type="scientific">Sinimarinibacterium flocculans</name>
    <dbReference type="NCBI Taxonomy" id="985250"/>
    <lineage>
        <taxon>Bacteria</taxon>
        <taxon>Pseudomonadati</taxon>
        <taxon>Pseudomonadota</taxon>
        <taxon>Gammaproteobacteria</taxon>
        <taxon>Nevskiales</taxon>
        <taxon>Nevskiaceae</taxon>
        <taxon>Sinimarinibacterium</taxon>
    </lineage>
</organism>
<sequence>MPDATKVIRAAQERKKAPPSAGRLALLLQRIATDSAVLAGAQVDELATALKVFDGPIADPVALARRSSDALVNALITARLALMLSFPARWFVSASQGEHLPRRVWLRVGPHPDRIRLPADGGELLNGIRSGHYSRSAVRALAYVLGVSAPRTLLEFEGVHAGRGGDAEGALAQIAGRAAAVIELFASYRLGDGVYAVLDVKPYRGLQARDAEDDEPEVPVEAPVGVPEASRRVELLSRHRDVA</sequence>